<evidence type="ECO:0000259" key="9">
    <source>
        <dbReference type="Pfam" id="PF11984"/>
    </source>
</evidence>
<dbReference type="InterPro" id="IPR026392">
    <property type="entry name" value="Exo/Archaeosortase_dom"/>
</dbReference>
<dbReference type="Pfam" id="PF11984">
    <property type="entry name" value="DUF3485"/>
    <property type="match status" value="1"/>
</dbReference>
<dbReference type="NCBIfam" id="TIGR03109">
    <property type="entry name" value="exosort_XrtA"/>
    <property type="match status" value="1"/>
</dbReference>
<feature type="transmembrane region" description="Helical" evidence="8">
    <location>
        <begin position="86"/>
        <end position="111"/>
    </location>
</feature>
<dbReference type="GO" id="GO:0008233">
    <property type="term" value="F:peptidase activity"/>
    <property type="evidence" value="ECO:0007669"/>
    <property type="project" value="UniProtKB-KW"/>
</dbReference>
<accession>A0A0B8ZSN9</accession>
<dbReference type="EMBL" id="JRVC01000002">
    <property type="protein sequence ID" value="KHS49209.1"/>
    <property type="molecule type" value="Genomic_DNA"/>
</dbReference>
<comment type="subcellular location">
    <subcellularLocation>
        <location evidence="1">Cell membrane</location>
        <topology evidence="1">Multi-pass membrane protein</topology>
    </subcellularLocation>
</comment>
<dbReference type="GO" id="GO:0006508">
    <property type="term" value="P:proteolysis"/>
    <property type="evidence" value="ECO:0007669"/>
    <property type="project" value="UniProtKB-KW"/>
</dbReference>
<feature type="transmembrane region" description="Helical" evidence="8">
    <location>
        <begin position="319"/>
        <end position="338"/>
    </location>
</feature>
<dbReference type="NCBIfam" id="TIGR04178">
    <property type="entry name" value="exo_archaeo"/>
    <property type="match status" value="1"/>
</dbReference>
<dbReference type="InterPro" id="IPR014263">
    <property type="entry name" value="Methanolan_biosynth_EpsI"/>
</dbReference>
<dbReference type="RefSeq" id="WP_082013236.1">
    <property type="nucleotide sequence ID" value="NZ_JRVC01000002.1"/>
</dbReference>
<keyword evidence="4 8" id="KW-0812">Transmembrane</keyword>
<dbReference type="InterPro" id="IPR017540">
    <property type="entry name" value="Exosortase-1"/>
</dbReference>
<dbReference type="Pfam" id="PF09721">
    <property type="entry name" value="Exosortase_EpsH"/>
    <property type="match status" value="1"/>
</dbReference>
<evidence type="ECO:0000256" key="5">
    <source>
        <dbReference type="ARBA" id="ARBA00022801"/>
    </source>
</evidence>
<evidence type="ECO:0000313" key="10">
    <source>
        <dbReference type="EMBL" id="KHS49209.1"/>
    </source>
</evidence>
<evidence type="ECO:0000256" key="8">
    <source>
        <dbReference type="SAM" id="Phobius"/>
    </source>
</evidence>
<dbReference type="Proteomes" id="UP000031338">
    <property type="component" value="Unassembled WGS sequence"/>
</dbReference>
<feature type="transmembrane region" description="Helical" evidence="8">
    <location>
        <begin position="123"/>
        <end position="146"/>
    </location>
</feature>
<evidence type="ECO:0000256" key="2">
    <source>
        <dbReference type="ARBA" id="ARBA00022475"/>
    </source>
</evidence>
<organism evidence="10 11">
    <name type="scientific">Novosphingobium subterraneum</name>
    <dbReference type="NCBI Taxonomy" id="48936"/>
    <lineage>
        <taxon>Bacteria</taxon>
        <taxon>Pseudomonadati</taxon>
        <taxon>Pseudomonadota</taxon>
        <taxon>Alphaproteobacteria</taxon>
        <taxon>Sphingomonadales</taxon>
        <taxon>Sphingomonadaceae</taxon>
        <taxon>Novosphingobium</taxon>
    </lineage>
</organism>
<dbReference type="STRING" id="48936.NJ75_00646"/>
<evidence type="ECO:0000313" key="11">
    <source>
        <dbReference type="Proteomes" id="UP000031338"/>
    </source>
</evidence>
<feature type="transmembrane region" description="Helical" evidence="8">
    <location>
        <begin position="57"/>
        <end position="74"/>
    </location>
</feature>
<evidence type="ECO:0000256" key="4">
    <source>
        <dbReference type="ARBA" id="ARBA00022692"/>
    </source>
</evidence>
<feature type="transmembrane region" description="Helical" evidence="8">
    <location>
        <begin position="225"/>
        <end position="245"/>
    </location>
</feature>
<protein>
    <submittedName>
        <fullName evidence="10">ABC transporter</fullName>
    </submittedName>
</protein>
<feature type="transmembrane region" description="Helical" evidence="8">
    <location>
        <begin position="22"/>
        <end position="45"/>
    </location>
</feature>
<name>A0A0B8ZSN9_9SPHN</name>
<dbReference type="AlphaFoldDB" id="A0A0B8ZSN9"/>
<evidence type="ECO:0000256" key="7">
    <source>
        <dbReference type="ARBA" id="ARBA00023136"/>
    </source>
</evidence>
<evidence type="ECO:0000256" key="1">
    <source>
        <dbReference type="ARBA" id="ARBA00004651"/>
    </source>
</evidence>
<feature type="transmembrane region" description="Helical" evidence="8">
    <location>
        <begin position="200"/>
        <end position="218"/>
    </location>
</feature>
<gene>
    <name evidence="10" type="ORF">NJ75_00646</name>
</gene>
<keyword evidence="7 8" id="KW-0472">Membrane</keyword>
<keyword evidence="11" id="KW-1185">Reference proteome</keyword>
<dbReference type="PATRIC" id="fig|48936.3.peg.655"/>
<evidence type="ECO:0000256" key="6">
    <source>
        <dbReference type="ARBA" id="ARBA00022989"/>
    </source>
</evidence>
<dbReference type="InterPro" id="IPR013426">
    <property type="entry name" value="EpsH-like"/>
</dbReference>
<evidence type="ECO:0000256" key="3">
    <source>
        <dbReference type="ARBA" id="ARBA00022670"/>
    </source>
</evidence>
<reference evidence="10 11" key="1">
    <citation type="submission" date="2014-10" db="EMBL/GenBank/DDBJ databases">
        <title>Draft genome sequence of Novosphingobium subterraneum DSM 12447.</title>
        <authorList>
            <person name="Gan H.M."/>
            <person name="Gan H.Y."/>
            <person name="Savka M.A."/>
        </authorList>
    </citation>
    <scope>NUCLEOTIDE SEQUENCE [LARGE SCALE GENOMIC DNA]</scope>
    <source>
        <strain evidence="10 11">DSM 12447</strain>
    </source>
</reference>
<proteinExistence type="predicted"/>
<feature type="transmembrane region" description="Helical" evidence="8">
    <location>
        <begin position="265"/>
        <end position="286"/>
    </location>
</feature>
<comment type="caution">
    <text evidence="10">The sequence shown here is derived from an EMBL/GenBank/DDBJ whole genome shotgun (WGS) entry which is preliminary data.</text>
</comment>
<sequence length="522" mass="56798">MPQPDLTLKAPLQQRWANLPAAWRRALACLAIAWACNVALFATDWREMFLQWWDSSTYNHVLLIPFILAWLISLRWREVVKLEPQAWWPGLVFFGGAAFLWLLGTFAGLSLATQLGVVLMAQASAVVLLGPRVCAGLLFPIAYMLFLVPAGDELIPFLQTITAHMTMALLDASQVPAHIEGVFITTPGGYFEVAEACSGVKFLIAMIAYGALVANVCFASWSRRIAFMGLSIAMPILANGVRAWGTIFIAEHRGIEFAAGFDHIFYGWIFFALVMALVMVMAWRFFDRAIDDRMIDAEAIQANRLLSALSQYRIGPPRALAALAALALIFSGWSAWAGRLEAPMPARIDFAPIPGWQQIDFTPQVPWKPLHSGASHVLLGRFRDASGHVVDISFALYAAQADGREAGGFGQGAIPLDSGWAWERSAAPLAGGHAERIQAAGPVHRLAESYYRSGPLITGSNTRLKLANIVDRLLLRTRSTAALILSAEDGVPGQPPAEASLRAAIAAIGPVEAWMDRTAAGR</sequence>
<keyword evidence="3" id="KW-0645">Protease</keyword>
<keyword evidence="2" id="KW-1003">Cell membrane</keyword>
<keyword evidence="6 8" id="KW-1133">Transmembrane helix</keyword>
<dbReference type="GO" id="GO:0005886">
    <property type="term" value="C:plasma membrane"/>
    <property type="evidence" value="ECO:0007669"/>
    <property type="project" value="UniProtKB-SubCell"/>
</dbReference>
<dbReference type="NCBIfam" id="TIGR02914">
    <property type="entry name" value="EpsI_fam"/>
    <property type="match status" value="1"/>
</dbReference>
<dbReference type="NCBIfam" id="TIGR02602">
    <property type="entry name" value="8TM_EpsH"/>
    <property type="match status" value="1"/>
</dbReference>
<feature type="domain" description="Methanolan biosynthesis EpsI" evidence="9">
    <location>
        <begin position="323"/>
        <end position="510"/>
    </location>
</feature>
<keyword evidence="5" id="KW-0378">Hydrolase</keyword>
<dbReference type="InterPro" id="IPR019127">
    <property type="entry name" value="Exosortase"/>
</dbReference>